<evidence type="ECO:0000313" key="3">
    <source>
        <dbReference type="Proteomes" id="UP000326396"/>
    </source>
</evidence>
<proteinExistence type="predicted"/>
<organism evidence="2 3">
    <name type="scientific">Mikania micrantha</name>
    <name type="common">bitter vine</name>
    <dbReference type="NCBI Taxonomy" id="192012"/>
    <lineage>
        <taxon>Eukaryota</taxon>
        <taxon>Viridiplantae</taxon>
        <taxon>Streptophyta</taxon>
        <taxon>Embryophyta</taxon>
        <taxon>Tracheophyta</taxon>
        <taxon>Spermatophyta</taxon>
        <taxon>Magnoliopsida</taxon>
        <taxon>eudicotyledons</taxon>
        <taxon>Gunneridae</taxon>
        <taxon>Pentapetalae</taxon>
        <taxon>asterids</taxon>
        <taxon>campanulids</taxon>
        <taxon>Asterales</taxon>
        <taxon>Asteraceae</taxon>
        <taxon>Asteroideae</taxon>
        <taxon>Heliantheae alliance</taxon>
        <taxon>Eupatorieae</taxon>
        <taxon>Mikania</taxon>
    </lineage>
</organism>
<reference evidence="2 3" key="1">
    <citation type="submission" date="2019-05" db="EMBL/GenBank/DDBJ databases">
        <title>Mikania micrantha, genome provides insights into the molecular mechanism of rapid growth.</title>
        <authorList>
            <person name="Liu B."/>
        </authorList>
    </citation>
    <scope>NUCLEOTIDE SEQUENCE [LARGE SCALE GENOMIC DNA]</scope>
    <source>
        <strain evidence="2">NLD-2019</strain>
        <tissue evidence="2">Leaf</tissue>
    </source>
</reference>
<dbReference type="PANTHER" id="PTHR46284:SF1">
    <property type="entry name" value="PROTEIN KINESIN LIGHT CHAIN-RELATED 2"/>
    <property type="match status" value="1"/>
</dbReference>
<evidence type="ECO:0000256" key="1">
    <source>
        <dbReference type="SAM" id="MobiDB-lite"/>
    </source>
</evidence>
<sequence length="102" mass="11214">MFTCTHRVRISLFTPHPPSPSAETPSPIEVSSDTMEEVTVSDDKDIEENYGSNLGELPKSLVVQIDLLDEAAECFEEAKGVLEVEYGPHHPDKLGVYINLAS</sequence>
<comment type="caution">
    <text evidence="2">The sequence shown here is derived from an EMBL/GenBank/DDBJ whole genome shotgun (WGS) entry which is preliminary data.</text>
</comment>
<dbReference type="Proteomes" id="UP000326396">
    <property type="component" value="Linkage Group LG1"/>
</dbReference>
<dbReference type="PANTHER" id="PTHR46284">
    <property type="entry name" value="PROTEIN KINESIN LIGHT CHAIN-RELATED 3"/>
    <property type="match status" value="1"/>
</dbReference>
<accession>A0A5N6PZA7</accession>
<evidence type="ECO:0000313" key="2">
    <source>
        <dbReference type="EMBL" id="KAD7477453.1"/>
    </source>
</evidence>
<dbReference type="AlphaFoldDB" id="A0A5N6PZA7"/>
<dbReference type="OrthoDB" id="626167at2759"/>
<feature type="region of interest" description="Disordered" evidence="1">
    <location>
        <begin position="13"/>
        <end position="33"/>
    </location>
</feature>
<name>A0A5N6PZA7_9ASTR</name>
<feature type="compositionally biased region" description="Polar residues" evidence="1">
    <location>
        <begin position="21"/>
        <end position="33"/>
    </location>
</feature>
<gene>
    <name evidence="2" type="ORF">E3N88_00589</name>
</gene>
<keyword evidence="3" id="KW-1185">Reference proteome</keyword>
<protein>
    <submittedName>
        <fullName evidence="2">Uncharacterized protein</fullName>
    </submittedName>
</protein>
<dbReference type="EMBL" id="SZYD01000001">
    <property type="protein sequence ID" value="KAD7477453.1"/>
    <property type="molecule type" value="Genomic_DNA"/>
</dbReference>